<dbReference type="Proteomes" id="UP000239589">
    <property type="component" value="Unassembled WGS sequence"/>
</dbReference>
<organism evidence="1 2">
    <name type="scientific">Cuspidothrix issatschenkoi CHARLIE-1</name>
    <dbReference type="NCBI Taxonomy" id="2052836"/>
    <lineage>
        <taxon>Bacteria</taxon>
        <taxon>Bacillati</taxon>
        <taxon>Cyanobacteriota</taxon>
        <taxon>Cyanophyceae</taxon>
        <taxon>Nostocales</taxon>
        <taxon>Aphanizomenonaceae</taxon>
        <taxon>Cuspidothrix</taxon>
    </lineage>
</organism>
<evidence type="ECO:0000313" key="1">
    <source>
        <dbReference type="EMBL" id="PPJ64076.1"/>
    </source>
</evidence>
<proteinExistence type="predicted"/>
<dbReference type="EMBL" id="PGEM01000038">
    <property type="protein sequence ID" value="PPJ64076.1"/>
    <property type="molecule type" value="Genomic_DNA"/>
</dbReference>
<sequence>MFHWEQLQQVVDNGWILSTAEVRELIGVKPRKSPFVRGAFQFTKCGKIGNQSAWNVEKIL</sequence>
<evidence type="ECO:0000313" key="2">
    <source>
        <dbReference type="Proteomes" id="UP000239589"/>
    </source>
</evidence>
<protein>
    <submittedName>
        <fullName evidence="1">Uncharacterized protein</fullName>
    </submittedName>
</protein>
<comment type="caution">
    <text evidence="1">The sequence shown here is derived from an EMBL/GenBank/DDBJ whole genome shotgun (WGS) entry which is preliminary data.</text>
</comment>
<name>A0A2S6CWG1_9CYAN</name>
<dbReference type="OrthoDB" id="424869at2"/>
<gene>
    <name evidence="1" type="ORF">CUN59_06690</name>
</gene>
<dbReference type="AlphaFoldDB" id="A0A2S6CWG1"/>
<keyword evidence="2" id="KW-1185">Reference proteome</keyword>
<reference evidence="1 2" key="1">
    <citation type="submission" date="2018-02" db="EMBL/GenBank/DDBJ databases">
        <title>Discovery of a pederin family compound in a non-symbiotic bloom-forming cyanobacterium.</title>
        <authorList>
            <person name="Kust A."/>
            <person name="Mares J."/>
            <person name="Jokela J."/>
            <person name="Urajova P."/>
            <person name="Hajek J."/>
            <person name="Saurav K."/>
            <person name="Voracova K."/>
            <person name="Fewer D.P."/>
            <person name="Haapaniemi E."/>
            <person name="Permi P."/>
            <person name="Rehakova K."/>
            <person name="Sivonen K."/>
            <person name="Hrouzek P."/>
        </authorList>
    </citation>
    <scope>NUCLEOTIDE SEQUENCE [LARGE SCALE GENOMIC DNA]</scope>
    <source>
        <strain evidence="1 2">CHARLIE-1</strain>
    </source>
</reference>
<accession>A0A2S6CWG1</accession>